<feature type="compositionally biased region" description="Low complexity" evidence="10">
    <location>
        <begin position="78"/>
        <end position="89"/>
    </location>
</feature>
<evidence type="ECO:0000256" key="1">
    <source>
        <dbReference type="ARBA" id="ARBA00004162"/>
    </source>
</evidence>
<comment type="subunit">
    <text evidence="9">The Tat system comprises two distinct complexes: a TatABC complex, containing multiple copies of TatA, TatB and TatC subunits, and a separate TatA complex, containing only TatA subunits. Substrates initially bind to the TatABC complex, which probably triggers association of the separate TatA complex to form the active translocon.</text>
</comment>
<dbReference type="PANTHER" id="PTHR42982">
    <property type="entry name" value="SEC-INDEPENDENT PROTEIN TRANSLOCASE PROTEIN TATA"/>
    <property type="match status" value="1"/>
</dbReference>
<feature type="compositionally biased region" description="Basic and acidic residues" evidence="10">
    <location>
        <begin position="46"/>
        <end position="62"/>
    </location>
</feature>
<dbReference type="RefSeq" id="WP_344310652.1">
    <property type="nucleotide sequence ID" value="NZ_BAAANO010000035.1"/>
</dbReference>
<evidence type="ECO:0000256" key="2">
    <source>
        <dbReference type="ARBA" id="ARBA00022448"/>
    </source>
</evidence>
<keyword evidence="7 9" id="KW-0811">Translocation</keyword>
<reference evidence="11 12" key="1">
    <citation type="journal article" date="2019" name="Int. J. Syst. Evol. Microbiol.">
        <title>The Global Catalogue of Microorganisms (GCM) 10K type strain sequencing project: providing services to taxonomists for standard genome sequencing and annotation.</title>
        <authorList>
            <consortium name="The Broad Institute Genomics Platform"/>
            <consortium name="The Broad Institute Genome Sequencing Center for Infectious Disease"/>
            <person name="Wu L."/>
            <person name="Ma J."/>
        </authorList>
    </citation>
    <scope>NUCLEOTIDE SEQUENCE [LARGE SCALE GENOMIC DNA]</scope>
    <source>
        <strain evidence="11 12">JCM 14546</strain>
    </source>
</reference>
<dbReference type="PANTHER" id="PTHR42982:SF8">
    <property type="entry name" value="SEC-INDEPENDENT PROTEIN TRANSLOCASE PROTEIN TATA"/>
    <property type="match status" value="1"/>
</dbReference>
<dbReference type="Proteomes" id="UP001500755">
    <property type="component" value="Unassembled WGS sequence"/>
</dbReference>
<keyword evidence="8 9" id="KW-0472">Membrane</keyword>
<dbReference type="EMBL" id="BAAANO010000035">
    <property type="protein sequence ID" value="GAA2014384.1"/>
    <property type="molecule type" value="Genomic_DNA"/>
</dbReference>
<keyword evidence="6 9" id="KW-1133">Transmembrane helix</keyword>
<keyword evidence="12" id="KW-1185">Reference proteome</keyword>
<dbReference type="NCBIfam" id="TIGR01411">
    <property type="entry name" value="tatAE"/>
    <property type="match status" value="1"/>
</dbReference>
<comment type="caution">
    <text evidence="11">The sequence shown here is derived from an EMBL/GenBank/DDBJ whole genome shotgun (WGS) entry which is preliminary data.</text>
</comment>
<proteinExistence type="inferred from homology"/>
<evidence type="ECO:0000256" key="3">
    <source>
        <dbReference type="ARBA" id="ARBA00022475"/>
    </source>
</evidence>
<feature type="region of interest" description="Disordered" evidence="10">
    <location>
        <begin position="46"/>
        <end position="97"/>
    </location>
</feature>
<name>A0ABN2TMV5_9MICO</name>
<feature type="transmembrane region" description="Helical" evidence="9">
    <location>
        <begin position="12"/>
        <end position="31"/>
    </location>
</feature>
<keyword evidence="2 9" id="KW-0813">Transport</keyword>
<evidence type="ECO:0000313" key="11">
    <source>
        <dbReference type="EMBL" id="GAA2014384.1"/>
    </source>
</evidence>
<sequence length="97" mass="10457">MGRLFDSPVTIIILLVVILLLFGAPKLPMIAKNVGKSLKIFKSEVKDLQNDDESRSAPKEITDAPATGTQAADPHTDSAQQQSAQPQSAEGSDRRQN</sequence>
<evidence type="ECO:0000256" key="9">
    <source>
        <dbReference type="HAMAP-Rule" id="MF_00236"/>
    </source>
</evidence>
<protein>
    <recommendedName>
        <fullName evidence="9">Sec-independent protein translocase protein TatA</fullName>
    </recommendedName>
</protein>
<accession>A0ABN2TMV5</accession>
<evidence type="ECO:0000256" key="8">
    <source>
        <dbReference type="ARBA" id="ARBA00023136"/>
    </source>
</evidence>
<dbReference type="NCBIfam" id="NF001854">
    <property type="entry name" value="PRK00575.1"/>
    <property type="match status" value="1"/>
</dbReference>
<evidence type="ECO:0000256" key="5">
    <source>
        <dbReference type="ARBA" id="ARBA00022927"/>
    </source>
</evidence>
<dbReference type="InterPro" id="IPR006312">
    <property type="entry name" value="TatA/E"/>
</dbReference>
<evidence type="ECO:0000256" key="6">
    <source>
        <dbReference type="ARBA" id="ARBA00022989"/>
    </source>
</evidence>
<comment type="subcellular location">
    <subcellularLocation>
        <location evidence="1 9">Cell membrane</location>
        <topology evidence="1 9">Single-pass membrane protein</topology>
    </subcellularLocation>
</comment>
<dbReference type="Gene3D" id="1.20.5.3310">
    <property type="match status" value="1"/>
</dbReference>
<dbReference type="Pfam" id="PF02416">
    <property type="entry name" value="TatA_B_E"/>
    <property type="match status" value="1"/>
</dbReference>
<evidence type="ECO:0000313" key="12">
    <source>
        <dbReference type="Proteomes" id="UP001500755"/>
    </source>
</evidence>
<keyword evidence="5 9" id="KW-0653">Protein transport</keyword>
<keyword evidence="3 9" id="KW-1003">Cell membrane</keyword>
<evidence type="ECO:0000256" key="7">
    <source>
        <dbReference type="ARBA" id="ARBA00023010"/>
    </source>
</evidence>
<dbReference type="HAMAP" id="MF_00236">
    <property type="entry name" value="TatA_E"/>
    <property type="match status" value="1"/>
</dbReference>
<organism evidence="11 12">
    <name type="scientific">Brevibacterium samyangense</name>
    <dbReference type="NCBI Taxonomy" id="366888"/>
    <lineage>
        <taxon>Bacteria</taxon>
        <taxon>Bacillati</taxon>
        <taxon>Actinomycetota</taxon>
        <taxon>Actinomycetes</taxon>
        <taxon>Micrococcales</taxon>
        <taxon>Brevibacteriaceae</taxon>
        <taxon>Brevibacterium</taxon>
    </lineage>
</organism>
<comment type="similarity">
    <text evidence="9">Belongs to the TatA/E family.</text>
</comment>
<evidence type="ECO:0000256" key="10">
    <source>
        <dbReference type="SAM" id="MobiDB-lite"/>
    </source>
</evidence>
<dbReference type="InterPro" id="IPR003369">
    <property type="entry name" value="TatA/B/E"/>
</dbReference>
<gene>
    <name evidence="9" type="primary">tatA</name>
    <name evidence="11" type="ORF">GCM10009755_27640</name>
</gene>
<keyword evidence="4 9" id="KW-0812">Transmembrane</keyword>
<evidence type="ECO:0000256" key="4">
    <source>
        <dbReference type="ARBA" id="ARBA00022692"/>
    </source>
</evidence>
<comment type="function">
    <text evidence="9">Part of the twin-arginine translocation (Tat) system that transports large folded proteins containing a characteristic twin-arginine motif in their signal peptide across membranes. TatA could form the protein-conducting channel of the Tat system.</text>
</comment>